<dbReference type="PROSITE" id="PS51186">
    <property type="entry name" value="GNAT"/>
    <property type="match status" value="1"/>
</dbReference>
<dbReference type="EMBL" id="BSPC01000028">
    <property type="protein sequence ID" value="GLS20429.1"/>
    <property type="molecule type" value="Genomic_DNA"/>
</dbReference>
<dbReference type="InterPro" id="IPR016181">
    <property type="entry name" value="Acyl_CoA_acyltransferase"/>
</dbReference>
<name>A0ABQ6CNY7_9HYPH</name>
<dbReference type="Proteomes" id="UP001156882">
    <property type="component" value="Unassembled WGS sequence"/>
</dbReference>
<gene>
    <name evidence="2" type="ORF">GCM10007874_34460</name>
</gene>
<dbReference type="SUPFAM" id="SSF55729">
    <property type="entry name" value="Acyl-CoA N-acyltransferases (Nat)"/>
    <property type="match status" value="1"/>
</dbReference>
<proteinExistence type="predicted"/>
<sequence>MVWRSPEGKQRDGVSRRAAMKSRVDAGVPVGILGYREGAAVAWCSIAPRDTYRHLGGLDESEAPEKIWALVCFFIKREYRGRGFSKTLLLAAIDHAARNGATTVEAYPVDPESPSYRFMGFVETFREAGFQEVGLAGRRRHVMRFPIRC</sequence>
<dbReference type="Pfam" id="PF00583">
    <property type="entry name" value="Acetyltransf_1"/>
    <property type="match status" value="1"/>
</dbReference>
<protein>
    <submittedName>
        <fullName evidence="2">N-acetyltransferase</fullName>
    </submittedName>
</protein>
<dbReference type="CDD" id="cd04301">
    <property type="entry name" value="NAT_SF"/>
    <property type="match status" value="1"/>
</dbReference>
<feature type="domain" description="N-acetyltransferase" evidence="1">
    <location>
        <begin position="1"/>
        <end position="148"/>
    </location>
</feature>
<organism evidence="2 3">
    <name type="scientific">Labrys miyagiensis</name>
    <dbReference type="NCBI Taxonomy" id="346912"/>
    <lineage>
        <taxon>Bacteria</taxon>
        <taxon>Pseudomonadati</taxon>
        <taxon>Pseudomonadota</taxon>
        <taxon>Alphaproteobacteria</taxon>
        <taxon>Hyphomicrobiales</taxon>
        <taxon>Xanthobacteraceae</taxon>
        <taxon>Labrys</taxon>
    </lineage>
</organism>
<dbReference type="InterPro" id="IPR000182">
    <property type="entry name" value="GNAT_dom"/>
</dbReference>
<dbReference type="Gene3D" id="3.40.630.30">
    <property type="match status" value="1"/>
</dbReference>
<keyword evidence="3" id="KW-1185">Reference proteome</keyword>
<reference evidence="3" key="1">
    <citation type="journal article" date="2019" name="Int. J. Syst. Evol. Microbiol.">
        <title>The Global Catalogue of Microorganisms (GCM) 10K type strain sequencing project: providing services to taxonomists for standard genome sequencing and annotation.</title>
        <authorList>
            <consortium name="The Broad Institute Genomics Platform"/>
            <consortium name="The Broad Institute Genome Sequencing Center for Infectious Disease"/>
            <person name="Wu L."/>
            <person name="Ma J."/>
        </authorList>
    </citation>
    <scope>NUCLEOTIDE SEQUENCE [LARGE SCALE GENOMIC DNA]</scope>
    <source>
        <strain evidence="3">NBRC 101365</strain>
    </source>
</reference>
<evidence type="ECO:0000313" key="3">
    <source>
        <dbReference type="Proteomes" id="UP001156882"/>
    </source>
</evidence>
<evidence type="ECO:0000313" key="2">
    <source>
        <dbReference type="EMBL" id="GLS20429.1"/>
    </source>
</evidence>
<comment type="caution">
    <text evidence="2">The sequence shown here is derived from an EMBL/GenBank/DDBJ whole genome shotgun (WGS) entry which is preliminary data.</text>
</comment>
<evidence type="ECO:0000259" key="1">
    <source>
        <dbReference type="PROSITE" id="PS51186"/>
    </source>
</evidence>
<accession>A0ABQ6CNY7</accession>